<dbReference type="InterPro" id="IPR029058">
    <property type="entry name" value="AB_hydrolase_fold"/>
</dbReference>
<comment type="similarity">
    <text evidence="4">Belongs to the Fes family.</text>
</comment>
<evidence type="ECO:0000256" key="4">
    <source>
        <dbReference type="ARBA" id="ARBA00024201"/>
    </source>
</evidence>
<feature type="domain" description="Enterochelin esterase N-terminal" evidence="6">
    <location>
        <begin position="72"/>
        <end position="172"/>
    </location>
</feature>
<dbReference type="EMBL" id="CP000449">
    <property type="protein sequence ID" value="ABI64879.1"/>
    <property type="molecule type" value="Genomic_DNA"/>
</dbReference>
<feature type="compositionally biased region" description="Low complexity" evidence="5">
    <location>
        <begin position="1"/>
        <end position="12"/>
    </location>
</feature>
<evidence type="ECO:0000313" key="8">
    <source>
        <dbReference type="Proteomes" id="UP000001964"/>
    </source>
</evidence>
<keyword evidence="8" id="KW-1185">Reference proteome</keyword>
<dbReference type="AlphaFoldDB" id="Q0AS58"/>
<dbReference type="Gene3D" id="2.60.40.10">
    <property type="entry name" value="Immunoglobulins"/>
    <property type="match status" value="1"/>
</dbReference>
<keyword evidence="2" id="KW-0963">Cytoplasm</keyword>
<dbReference type="InterPro" id="IPR021764">
    <property type="entry name" value="Enterochelin_esterase_N"/>
</dbReference>
<protein>
    <submittedName>
        <fullName evidence="7">Putative esterase</fullName>
    </submittedName>
</protein>
<evidence type="ECO:0000313" key="7">
    <source>
        <dbReference type="EMBL" id="ABI64879.1"/>
    </source>
</evidence>
<dbReference type="InterPro" id="IPR014756">
    <property type="entry name" value="Ig_E-set"/>
</dbReference>
<evidence type="ECO:0000256" key="1">
    <source>
        <dbReference type="ARBA" id="ARBA00004496"/>
    </source>
</evidence>
<dbReference type="eggNOG" id="COG2382">
    <property type="taxonomic scope" value="Bacteria"/>
</dbReference>
<evidence type="ECO:0000256" key="3">
    <source>
        <dbReference type="ARBA" id="ARBA00022801"/>
    </source>
</evidence>
<reference evidence="7 8" key="1">
    <citation type="submission" date="2006-08" db="EMBL/GenBank/DDBJ databases">
        <title>Complete sequence of Maricaulis maris MCS10.</title>
        <authorList>
            <consortium name="US DOE Joint Genome Institute"/>
            <person name="Copeland A."/>
            <person name="Lucas S."/>
            <person name="Lapidus A."/>
            <person name="Barry K."/>
            <person name="Detter J.C."/>
            <person name="Glavina del Rio T."/>
            <person name="Hammon N."/>
            <person name="Israni S."/>
            <person name="Dalin E."/>
            <person name="Tice H."/>
            <person name="Pitluck S."/>
            <person name="Saunders E."/>
            <person name="Brettin T."/>
            <person name="Bruce D."/>
            <person name="Han C."/>
            <person name="Tapia R."/>
            <person name="Gilna P."/>
            <person name="Schmutz J."/>
            <person name="Larimer F."/>
            <person name="Land M."/>
            <person name="Hauser L."/>
            <person name="Kyrpides N."/>
            <person name="Mikhailova N."/>
            <person name="Viollier P."/>
            <person name="Stephens C."/>
            <person name="Richardson P."/>
        </authorList>
    </citation>
    <scope>NUCLEOTIDE SEQUENCE [LARGE SCALE GENOMIC DNA]</scope>
    <source>
        <strain evidence="7 8">MCS10</strain>
    </source>
</reference>
<gene>
    <name evidence="7" type="ordered locus">Mmar10_0586</name>
</gene>
<evidence type="ECO:0000259" key="6">
    <source>
        <dbReference type="Pfam" id="PF11806"/>
    </source>
</evidence>
<dbReference type="GO" id="GO:0005506">
    <property type="term" value="F:iron ion binding"/>
    <property type="evidence" value="ECO:0007669"/>
    <property type="project" value="InterPro"/>
</dbReference>
<dbReference type="InterPro" id="IPR050583">
    <property type="entry name" value="Mycobacterial_A85_antigen"/>
</dbReference>
<dbReference type="SUPFAM" id="SSF81296">
    <property type="entry name" value="E set domains"/>
    <property type="match status" value="1"/>
</dbReference>
<keyword evidence="3" id="KW-0378">Hydrolase</keyword>
<feature type="region of interest" description="Disordered" evidence="5">
    <location>
        <begin position="1"/>
        <end position="26"/>
    </location>
</feature>
<dbReference type="KEGG" id="mmr:Mmar10_0586"/>
<dbReference type="Gene3D" id="3.40.50.1820">
    <property type="entry name" value="alpha/beta hydrolase"/>
    <property type="match status" value="1"/>
</dbReference>
<organism evidence="7 8">
    <name type="scientific">Maricaulis maris (strain MCS10)</name>
    <name type="common">Caulobacter maris</name>
    <dbReference type="NCBI Taxonomy" id="394221"/>
    <lineage>
        <taxon>Bacteria</taxon>
        <taxon>Pseudomonadati</taxon>
        <taxon>Pseudomonadota</taxon>
        <taxon>Alphaproteobacteria</taxon>
        <taxon>Maricaulales</taxon>
        <taxon>Maricaulaceae</taxon>
        <taxon>Maricaulis</taxon>
    </lineage>
</organism>
<dbReference type="STRING" id="394221.Mmar10_0586"/>
<dbReference type="Proteomes" id="UP000001964">
    <property type="component" value="Chromosome"/>
</dbReference>
<dbReference type="GO" id="GO:0005737">
    <property type="term" value="C:cytoplasm"/>
    <property type="evidence" value="ECO:0007669"/>
    <property type="project" value="UniProtKB-SubCell"/>
</dbReference>
<sequence>MAAAAAGQAQSPDHSDNSGGGGDGALTIPVVAGLEAMLAERPHARDEAWRTLSQPRLPLRSLDPDNPGHALVTFAWRGDAQTRSVRLDSVINAPRARQPVTDYIADFTLSMTRLEGADIWTLTLSVPRDVEAVYSFLVEREGRVQRWSDPANPARMGGQDGESLLRLDRAPRADIHRPLAFDETITAQRLTVDSAALGRSVQLDLFRLPDAPDDAPVLILYDAFLWGERARASDMLARLATRGDIPPTHLVLIDQLDPASANHAYADQAAFIADELLPALQAEAGLAPRRETTLLAGASRRGLSASLTALARPDTIGGVISLSGSFYWAPDGAAPEWARRQLVPAPDEAPRFHLAAGRLETIVTSTNQGHVMLETNRAMAQALTEHGYPVELAVYPGGHDIAGWRSALADGLVGLLGDR</sequence>
<evidence type="ECO:0000256" key="2">
    <source>
        <dbReference type="ARBA" id="ARBA00022490"/>
    </source>
</evidence>
<evidence type="ECO:0000256" key="5">
    <source>
        <dbReference type="SAM" id="MobiDB-lite"/>
    </source>
</evidence>
<name>Q0AS58_MARMM</name>
<dbReference type="SUPFAM" id="SSF53474">
    <property type="entry name" value="alpha/beta-Hydrolases"/>
    <property type="match status" value="1"/>
</dbReference>
<comment type="subcellular location">
    <subcellularLocation>
        <location evidence="1">Cytoplasm</location>
    </subcellularLocation>
</comment>
<dbReference type="PANTHER" id="PTHR48098">
    <property type="entry name" value="ENTEROCHELIN ESTERASE-RELATED"/>
    <property type="match status" value="1"/>
</dbReference>
<proteinExistence type="inferred from homology"/>
<dbReference type="HOGENOM" id="CLU_024314_3_1_5"/>
<dbReference type="GO" id="GO:0008849">
    <property type="term" value="F:enterochelin esterase activity"/>
    <property type="evidence" value="ECO:0007669"/>
    <property type="project" value="InterPro"/>
</dbReference>
<dbReference type="InterPro" id="IPR000801">
    <property type="entry name" value="Esterase-like"/>
</dbReference>
<accession>Q0AS58</accession>
<dbReference type="Pfam" id="PF00756">
    <property type="entry name" value="Esterase"/>
    <property type="match status" value="1"/>
</dbReference>
<dbReference type="GO" id="GO:0006826">
    <property type="term" value="P:iron ion transport"/>
    <property type="evidence" value="ECO:0007669"/>
    <property type="project" value="InterPro"/>
</dbReference>
<dbReference type="PANTHER" id="PTHR48098:SF3">
    <property type="entry name" value="IRON(III) ENTEROBACTIN ESTERASE"/>
    <property type="match status" value="1"/>
</dbReference>
<dbReference type="Pfam" id="PF11806">
    <property type="entry name" value="Enterochelin_N"/>
    <property type="match status" value="1"/>
</dbReference>
<dbReference type="InterPro" id="IPR013783">
    <property type="entry name" value="Ig-like_fold"/>
</dbReference>